<protein>
    <recommendedName>
        <fullName evidence="6">Oxidoreductase</fullName>
    </recommendedName>
</protein>
<feature type="region of interest" description="Disordered" evidence="3">
    <location>
        <begin position="184"/>
        <end position="237"/>
    </location>
</feature>
<evidence type="ECO:0000313" key="4">
    <source>
        <dbReference type="EMBL" id="BCB81019.1"/>
    </source>
</evidence>
<dbReference type="PANTHER" id="PTHR43669:SF3">
    <property type="entry name" value="ALCOHOL DEHYDROGENASE, PUTATIVE (AFU_ORTHOLOGUE AFUA_3G03445)-RELATED"/>
    <property type="match status" value="1"/>
</dbReference>
<dbReference type="InterPro" id="IPR036291">
    <property type="entry name" value="NAD(P)-bd_dom_sf"/>
</dbReference>
<dbReference type="SUPFAM" id="SSF51735">
    <property type="entry name" value="NAD(P)-binding Rossmann-fold domains"/>
    <property type="match status" value="1"/>
</dbReference>
<organism evidence="4 5">
    <name type="scientific">Phytohabitans flavus</name>
    <dbReference type="NCBI Taxonomy" id="1076124"/>
    <lineage>
        <taxon>Bacteria</taxon>
        <taxon>Bacillati</taxon>
        <taxon>Actinomycetota</taxon>
        <taxon>Actinomycetes</taxon>
        <taxon>Micromonosporales</taxon>
        <taxon>Micromonosporaceae</taxon>
    </lineage>
</organism>
<reference evidence="4 5" key="2">
    <citation type="submission" date="2020-03" db="EMBL/GenBank/DDBJ databases">
        <authorList>
            <person name="Ichikawa N."/>
            <person name="Kimura A."/>
            <person name="Kitahashi Y."/>
            <person name="Uohara A."/>
        </authorList>
    </citation>
    <scope>NUCLEOTIDE SEQUENCE [LARGE SCALE GENOMIC DNA]</scope>
    <source>
        <strain evidence="4 5">NBRC 107702</strain>
    </source>
</reference>
<comment type="similarity">
    <text evidence="1">Belongs to the short-chain dehydrogenases/reductases (SDR) family.</text>
</comment>
<keyword evidence="5" id="KW-1185">Reference proteome</keyword>
<proteinExistence type="inferred from homology"/>
<dbReference type="PRINTS" id="PR00081">
    <property type="entry name" value="GDHRDH"/>
</dbReference>
<evidence type="ECO:0000256" key="3">
    <source>
        <dbReference type="SAM" id="MobiDB-lite"/>
    </source>
</evidence>
<keyword evidence="2" id="KW-0560">Oxidoreductase</keyword>
<dbReference type="Proteomes" id="UP000502508">
    <property type="component" value="Chromosome"/>
</dbReference>
<sequence>MTDNNTLSGRVAVVTGATSGIGAATARRLASAGASVALLGRREDRLKGLADEIGTAAVPVAVDITDQDAVYAAAATIRSALGPVDLVVANAGVMLAAPFESAQTIEWDQMIGTNLNGLLYTARAFVDDLLATAADGKAADLVLVGSVGGHQVFPNYAVYTATKAAVAHLTRGCGQTSARAAYGSRTSSRASSAPSSAPGCSTAPSARCSPGCFRPCRRCPRRTSRTRSPTPPPPPRA</sequence>
<dbReference type="PANTHER" id="PTHR43669">
    <property type="entry name" value="5-KETO-D-GLUCONATE 5-REDUCTASE"/>
    <property type="match status" value="1"/>
</dbReference>
<dbReference type="Pfam" id="PF00106">
    <property type="entry name" value="adh_short"/>
    <property type="match status" value="1"/>
</dbReference>
<reference evidence="4 5" key="1">
    <citation type="submission" date="2020-03" db="EMBL/GenBank/DDBJ databases">
        <title>Whole genome shotgun sequence of Phytohabitans flavus NBRC 107702.</title>
        <authorList>
            <person name="Komaki H."/>
            <person name="Tamura T."/>
        </authorList>
    </citation>
    <scope>NUCLEOTIDE SEQUENCE [LARGE SCALE GENOMIC DNA]</scope>
    <source>
        <strain evidence="4 5">NBRC 107702</strain>
    </source>
</reference>
<dbReference type="AlphaFoldDB" id="A0A6F8Y4R7"/>
<evidence type="ECO:0000313" key="5">
    <source>
        <dbReference type="Proteomes" id="UP000502508"/>
    </source>
</evidence>
<name>A0A6F8Y4R7_9ACTN</name>
<dbReference type="KEGG" id="pfla:Pflav_074290"/>
<dbReference type="Gene3D" id="3.40.50.720">
    <property type="entry name" value="NAD(P)-binding Rossmann-like Domain"/>
    <property type="match status" value="1"/>
</dbReference>
<feature type="compositionally biased region" description="Basic residues" evidence="3">
    <location>
        <begin position="215"/>
        <end position="225"/>
    </location>
</feature>
<feature type="compositionally biased region" description="Low complexity" evidence="3">
    <location>
        <begin position="184"/>
        <end position="214"/>
    </location>
</feature>
<dbReference type="InterPro" id="IPR002347">
    <property type="entry name" value="SDR_fam"/>
</dbReference>
<gene>
    <name evidence="4" type="ORF">Pflav_074290</name>
</gene>
<dbReference type="GO" id="GO:0016491">
    <property type="term" value="F:oxidoreductase activity"/>
    <property type="evidence" value="ECO:0007669"/>
    <property type="project" value="UniProtKB-KW"/>
</dbReference>
<dbReference type="RefSeq" id="WP_232072271.1">
    <property type="nucleotide sequence ID" value="NZ_AP022870.1"/>
</dbReference>
<evidence type="ECO:0008006" key="6">
    <source>
        <dbReference type="Google" id="ProtNLM"/>
    </source>
</evidence>
<evidence type="ECO:0000256" key="2">
    <source>
        <dbReference type="ARBA" id="ARBA00023002"/>
    </source>
</evidence>
<evidence type="ECO:0000256" key="1">
    <source>
        <dbReference type="ARBA" id="ARBA00006484"/>
    </source>
</evidence>
<dbReference type="EMBL" id="AP022870">
    <property type="protein sequence ID" value="BCB81019.1"/>
    <property type="molecule type" value="Genomic_DNA"/>
</dbReference>
<accession>A0A6F8Y4R7</accession>